<evidence type="ECO:0000256" key="3">
    <source>
        <dbReference type="ARBA" id="ARBA00023139"/>
    </source>
</evidence>
<keyword evidence="1 5" id="KW-0732">Signal</keyword>
<keyword evidence="4" id="KW-0449">Lipoprotein</keyword>
<sequence>MKQKVLIHGIALSAALLFLTACDSGAEKEAIVGHPYQYDCGVAGSVIFQVDGNNKAMLQIGATAMVLTPGISASGAKYTGSDVVFWSKGKEATLTLSDEEYHCVEIDGE</sequence>
<evidence type="ECO:0000256" key="1">
    <source>
        <dbReference type="ARBA" id="ARBA00022729"/>
    </source>
</evidence>
<keyword evidence="3" id="KW-0564">Palmitate</keyword>
<comment type="caution">
    <text evidence="7">The sequence shown here is derived from an EMBL/GenBank/DDBJ whole genome shotgun (WGS) entry which is preliminary data.</text>
</comment>
<protein>
    <recommendedName>
        <fullName evidence="6">C-type lysozyme inhibitor domain-containing protein</fullName>
    </recommendedName>
</protein>
<dbReference type="Pfam" id="PF09864">
    <property type="entry name" value="MliC"/>
    <property type="match status" value="1"/>
</dbReference>
<feature type="chain" id="PRO_5009209431" description="C-type lysozyme inhibitor domain-containing protein" evidence="5">
    <location>
        <begin position="27"/>
        <end position="109"/>
    </location>
</feature>
<evidence type="ECO:0000256" key="2">
    <source>
        <dbReference type="ARBA" id="ARBA00023136"/>
    </source>
</evidence>
<evidence type="ECO:0000313" key="7">
    <source>
        <dbReference type="EMBL" id="OFC69329.1"/>
    </source>
</evidence>
<keyword evidence="2" id="KW-0472">Membrane</keyword>
<dbReference type="PROSITE" id="PS51257">
    <property type="entry name" value="PROKAR_LIPOPROTEIN"/>
    <property type="match status" value="1"/>
</dbReference>
<gene>
    <name evidence="7" type="ORF">BFC18_18070</name>
</gene>
<keyword evidence="8" id="KW-1185">Reference proteome</keyword>
<feature type="signal peptide" evidence="5">
    <location>
        <begin position="1"/>
        <end position="26"/>
    </location>
</feature>
<dbReference type="AlphaFoldDB" id="A0A1E7Z6Z7"/>
<dbReference type="RefSeq" id="WP_070126775.1">
    <property type="nucleotide sequence ID" value="NZ_MDHN01000040.1"/>
</dbReference>
<dbReference type="EMBL" id="MDHN01000040">
    <property type="protein sequence ID" value="OFC69329.1"/>
    <property type="molecule type" value="Genomic_DNA"/>
</dbReference>
<dbReference type="STRING" id="1656094.BFC18_18070"/>
<evidence type="ECO:0000259" key="6">
    <source>
        <dbReference type="Pfam" id="PF09864"/>
    </source>
</evidence>
<name>A0A1E7Z6Z7_9ALTE</name>
<accession>A0A1E7Z6Z7</accession>
<dbReference type="Proteomes" id="UP000175691">
    <property type="component" value="Unassembled WGS sequence"/>
</dbReference>
<evidence type="ECO:0000313" key="8">
    <source>
        <dbReference type="Proteomes" id="UP000175691"/>
    </source>
</evidence>
<proteinExistence type="predicted"/>
<dbReference type="SUPFAM" id="SSF141488">
    <property type="entry name" value="YdhA-like"/>
    <property type="match status" value="1"/>
</dbReference>
<evidence type="ECO:0000256" key="4">
    <source>
        <dbReference type="ARBA" id="ARBA00023288"/>
    </source>
</evidence>
<evidence type="ECO:0000256" key="5">
    <source>
        <dbReference type="SAM" id="SignalP"/>
    </source>
</evidence>
<dbReference type="OrthoDB" id="5348860at2"/>
<dbReference type="InterPro" id="IPR018660">
    <property type="entry name" value="MliC"/>
</dbReference>
<organism evidence="7 8">
    <name type="scientific">Alteromonas confluentis</name>
    <dbReference type="NCBI Taxonomy" id="1656094"/>
    <lineage>
        <taxon>Bacteria</taxon>
        <taxon>Pseudomonadati</taxon>
        <taxon>Pseudomonadota</taxon>
        <taxon>Gammaproteobacteria</taxon>
        <taxon>Alteromonadales</taxon>
        <taxon>Alteromonadaceae</taxon>
        <taxon>Alteromonas/Salinimonas group</taxon>
        <taxon>Alteromonas</taxon>
    </lineage>
</organism>
<reference evidence="7 8" key="1">
    <citation type="submission" date="2016-08" db="EMBL/GenBank/DDBJ databases">
        <authorList>
            <person name="Seilhamer J.J."/>
        </authorList>
    </citation>
    <scope>NUCLEOTIDE SEQUENCE [LARGE SCALE GENOMIC DNA]</scope>
    <source>
        <strain evidence="7 8">KCTC 42603</strain>
    </source>
</reference>
<dbReference type="InterPro" id="IPR036328">
    <property type="entry name" value="MliC_sf"/>
</dbReference>
<feature type="domain" description="C-type lysozyme inhibitor" evidence="6">
    <location>
        <begin position="38"/>
        <end position="100"/>
    </location>
</feature>
<dbReference type="Gene3D" id="2.40.128.200">
    <property type="match status" value="1"/>
</dbReference>